<protein>
    <submittedName>
        <fullName evidence="4">Amino acid ABC transporter substrate-binding protein, PAAT family</fullName>
    </submittedName>
</protein>
<reference evidence="5" key="1">
    <citation type="submission" date="2017-06" db="EMBL/GenBank/DDBJ databases">
        <authorList>
            <person name="Varghese N."/>
            <person name="Submissions S."/>
        </authorList>
    </citation>
    <scope>NUCLEOTIDE SEQUENCE [LARGE SCALE GENOMIC DNA]</scope>
    <source>
        <strain evidence="5">CIP 108523</strain>
    </source>
</reference>
<keyword evidence="2" id="KW-0732">Signal</keyword>
<evidence type="ECO:0000313" key="5">
    <source>
        <dbReference type="Proteomes" id="UP000242915"/>
    </source>
</evidence>
<evidence type="ECO:0000256" key="2">
    <source>
        <dbReference type="ARBA" id="ARBA00022729"/>
    </source>
</evidence>
<evidence type="ECO:0000259" key="3">
    <source>
        <dbReference type="SMART" id="SM00062"/>
    </source>
</evidence>
<dbReference type="PANTHER" id="PTHR35936:SF25">
    <property type="entry name" value="ABC TRANSPORTER SUBSTRATE-BINDING PROTEIN"/>
    <property type="match status" value="1"/>
</dbReference>
<dbReference type="EMBL" id="FZOG01000004">
    <property type="protein sequence ID" value="SNS74551.1"/>
    <property type="molecule type" value="Genomic_DNA"/>
</dbReference>
<accession>A0A239H065</accession>
<organism evidence="4 5">
    <name type="scientific">Pseudomonas segetis</name>
    <dbReference type="NCBI Taxonomy" id="298908"/>
    <lineage>
        <taxon>Bacteria</taxon>
        <taxon>Pseudomonadati</taxon>
        <taxon>Pseudomonadota</taxon>
        <taxon>Gammaproteobacteria</taxon>
        <taxon>Pseudomonadales</taxon>
        <taxon>Pseudomonadaceae</taxon>
        <taxon>Pseudomonas</taxon>
    </lineage>
</organism>
<evidence type="ECO:0000313" key="4">
    <source>
        <dbReference type="EMBL" id="SNS74551.1"/>
    </source>
</evidence>
<proteinExistence type="inferred from homology"/>
<sequence>MRAAWLLFFMLLGAPVAAESLSLKVMTDLWPPFRMLDDKGKLYGLDIDLLHEIEQRSGYRLVVQRAPWARGLAALQSGRADMMSGLAKTPARERYINYLEPAYFACAPRIYMTPEFAPLLTDYTQLAGLRIGYVLDSAYFEPFDSDKSLSKVAVSSESQLLGMLARGRIQAFVGTDCQVDYELRDPQKAKAIAKAAYKPASHVRLYLGFSRQGDHVAAIRRVTEVLQQLLTEGWIQQRAEHYGLEKTGLVEYSAP</sequence>
<dbReference type="PANTHER" id="PTHR35936">
    <property type="entry name" value="MEMBRANE-BOUND LYTIC MUREIN TRANSGLYCOSYLASE F"/>
    <property type="match status" value="1"/>
</dbReference>
<dbReference type="Pfam" id="PF00497">
    <property type="entry name" value="SBP_bac_3"/>
    <property type="match status" value="1"/>
</dbReference>
<dbReference type="InterPro" id="IPR001638">
    <property type="entry name" value="Solute-binding_3/MltF_N"/>
</dbReference>
<dbReference type="SUPFAM" id="SSF53850">
    <property type="entry name" value="Periplasmic binding protein-like II"/>
    <property type="match status" value="1"/>
</dbReference>
<dbReference type="RefSeq" id="WP_089360516.1">
    <property type="nucleotide sequence ID" value="NZ_FZOG01000004.1"/>
</dbReference>
<dbReference type="SMART" id="SM00062">
    <property type="entry name" value="PBPb"/>
    <property type="match status" value="1"/>
</dbReference>
<dbReference type="Gene3D" id="3.40.190.10">
    <property type="entry name" value="Periplasmic binding protein-like II"/>
    <property type="match status" value="2"/>
</dbReference>
<keyword evidence="5" id="KW-1185">Reference proteome</keyword>
<evidence type="ECO:0000256" key="1">
    <source>
        <dbReference type="ARBA" id="ARBA00010333"/>
    </source>
</evidence>
<dbReference type="AlphaFoldDB" id="A0A239H065"/>
<dbReference type="Proteomes" id="UP000242915">
    <property type="component" value="Unassembled WGS sequence"/>
</dbReference>
<name>A0A239H065_9PSED</name>
<comment type="similarity">
    <text evidence="1">Belongs to the bacterial solute-binding protein 3 family.</text>
</comment>
<feature type="domain" description="Solute-binding protein family 3/N-terminal" evidence="3">
    <location>
        <begin position="22"/>
        <end position="246"/>
    </location>
</feature>
<gene>
    <name evidence="4" type="ORF">SAMN05216255_3224</name>
</gene>